<accession>A0A1F7VCX0</accession>
<name>A0A1F7VCX0_9BACT</name>
<evidence type="ECO:0000313" key="1">
    <source>
        <dbReference type="EMBL" id="OGL88281.1"/>
    </source>
</evidence>
<sequence>MIFTEFFLPTRGGLMRPRIYVHPGTERMPVKSLQPFLRTPFEKNFLMDASLMTQEDARTCPWIGYGMGKGVTHHQKDISVFMIPNEMKSGLHGEMVQGFKGVDPIDRCYLDDHKLGFGGFVRWIYFSDPNDPHTDQGVFGLDWSLIHKLSSGIATSMLIAQVIIARAHAHGIPGNARVALMNPTMCEPAYLTEWKQHTRLLTVHDWSTKGSSLFCEEGTHCPKCGLSTFEKPRRFCYRCGTNRNNVFMEVCHGV</sequence>
<dbReference type="AlphaFoldDB" id="A0A1F7VCX0"/>
<comment type="caution">
    <text evidence="1">The sequence shown here is derived from an EMBL/GenBank/DDBJ whole genome shotgun (WGS) entry which is preliminary data.</text>
</comment>
<dbReference type="Proteomes" id="UP000176593">
    <property type="component" value="Unassembled WGS sequence"/>
</dbReference>
<dbReference type="EMBL" id="MGEQ01000001">
    <property type="protein sequence ID" value="OGL88281.1"/>
    <property type="molecule type" value="Genomic_DNA"/>
</dbReference>
<gene>
    <name evidence="1" type="ORF">A3I41_00985</name>
</gene>
<protein>
    <submittedName>
        <fullName evidence="1">Uncharacterized protein</fullName>
    </submittedName>
</protein>
<evidence type="ECO:0000313" key="2">
    <source>
        <dbReference type="Proteomes" id="UP000176593"/>
    </source>
</evidence>
<organism evidence="1 2">
    <name type="scientific">Candidatus Uhrbacteria bacterium RIFCSPLOWO2_02_FULL_48_18</name>
    <dbReference type="NCBI Taxonomy" id="1802408"/>
    <lineage>
        <taxon>Bacteria</taxon>
        <taxon>Candidatus Uhriibacteriota</taxon>
    </lineage>
</organism>
<proteinExistence type="predicted"/>
<reference evidence="1 2" key="1">
    <citation type="journal article" date="2016" name="Nat. Commun.">
        <title>Thousands of microbial genomes shed light on interconnected biogeochemical processes in an aquifer system.</title>
        <authorList>
            <person name="Anantharaman K."/>
            <person name="Brown C.T."/>
            <person name="Hug L.A."/>
            <person name="Sharon I."/>
            <person name="Castelle C.J."/>
            <person name="Probst A.J."/>
            <person name="Thomas B.C."/>
            <person name="Singh A."/>
            <person name="Wilkins M.J."/>
            <person name="Karaoz U."/>
            <person name="Brodie E.L."/>
            <person name="Williams K.H."/>
            <person name="Hubbard S.S."/>
            <person name="Banfield J.F."/>
        </authorList>
    </citation>
    <scope>NUCLEOTIDE SEQUENCE [LARGE SCALE GENOMIC DNA]</scope>
</reference>